<keyword evidence="9" id="KW-1185">Reference proteome</keyword>
<gene>
    <name evidence="8" type="ORF">ElyMa_001757200</name>
</gene>
<evidence type="ECO:0000256" key="1">
    <source>
        <dbReference type="ARBA" id="ARBA00009431"/>
    </source>
</evidence>
<dbReference type="PRINTS" id="PR00724">
    <property type="entry name" value="CRBOXYPTASEC"/>
</dbReference>
<dbReference type="Gene3D" id="3.40.50.1820">
    <property type="entry name" value="alpha/beta hydrolase"/>
    <property type="match status" value="1"/>
</dbReference>
<dbReference type="InterPro" id="IPR001563">
    <property type="entry name" value="Peptidase_S10"/>
</dbReference>
<evidence type="ECO:0000256" key="7">
    <source>
        <dbReference type="SAM" id="SignalP"/>
    </source>
</evidence>
<evidence type="ECO:0000256" key="3">
    <source>
        <dbReference type="ARBA" id="ARBA00022670"/>
    </source>
</evidence>
<evidence type="ECO:0000313" key="9">
    <source>
        <dbReference type="Proteomes" id="UP000762676"/>
    </source>
</evidence>
<keyword evidence="6" id="KW-0325">Glycoprotein</keyword>
<keyword evidence="3" id="KW-0645">Protease</keyword>
<keyword evidence="4 7" id="KW-0732">Signal</keyword>
<evidence type="ECO:0000256" key="4">
    <source>
        <dbReference type="ARBA" id="ARBA00022729"/>
    </source>
</evidence>
<reference evidence="8 9" key="1">
    <citation type="journal article" date="2021" name="Elife">
        <title>Chloroplast acquisition without the gene transfer in kleptoplastic sea slugs, Plakobranchus ocellatus.</title>
        <authorList>
            <person name="Maeda T."/>
            <person name="Takahashi S."/>
            <person name="Yoshida T."/>
            <person name="Shimamura S."/>
            <person name="Takaki Y."/>
            <person name="Nagai Y."/>
            <person name="Toyoda A."/>
            <person name="Suzuki Y."/>
            <person name="Arimoto A."/>
            <person name="Ishii H."/>
            <person name="Satoh N."/>
            <person name="Nishiyama T."/>
            <person name="Hasebe M."/>
            <person name="Maruyama T."/>
            <person name="Minagawa J."/>
            <person name="Obokata J."/>
            <person name="Shigenobu S."/>
        </authorList>
    </citation>
    <scope>NUCLEOTIDE SEQUENCE [LARGE SCALE GENOMIC DNA]</scope>
</reference>
<evidence type="ECO:0000313" key="8">
    <source>
        <dbReference type="EMBL" id="GFR57944.1"/>
    </source>
</evidence>
<dbReference type="InterPro" id="IPR029058">
    <property type="entry name" value="AB_hydrolase_fold"/>
</dbReference>
<evidence type="ECO:0000256" key="5">
    <source>
        <dbReference type="ARBA" id="ARBA00022801"/>
    </source>
</evidence>
<name>A0AAV4EB25_9GAST</name>
<protein>
    <submittedName>
        <fullName evidence="8">Carboxypeptidase</fullName>
    </submittedName>
</protein>
<dbReference type="GO" id="GO:0006508">
    <property type="term" value="P:proteolysis"/>
    <property type="evidence" value="ECO:0007669"/>
    <property type="project" value="UniProtKB-KW"/>
</dbReference>
<dbReference type="EMBL" id="BMAT01003578">
    <property type="protein sequence ID" value="GFR57944.1"/>
    <property type="molecule type" value="Genomic_DNA"/>
</dbReference>
<keyword evidence="2 8" id="KW-0121">Carboxypeptidase</keyword>
<dbReference type="GO" id="GO:0004185">
    <property type="term" value="F:serine-type carboxypeptidase activity"/>
    <property type="evidence" value="ECO:0007669"/>
    <property type="project" value="InterPro"/>
</dbReference>
<evidence type="ECO:0000256" key="6">
    <source>
        <dbReference type="ARBA" id="ARBA00023180"/>
    </source>
</evidence>
<comment type="similarity">
    <text evidence="1">Belongs to the peptidase S10 family.</text>
</comment>
<dbReference type="AlphaFoldDB" id="A0AAV4EB25"/>
<dbReference type="Proteomes" id="UP000762676">
    <property type="component" value="Unassembled WGS sequence"/>
</dbReference>
<dbReference type="PANTHER" id="PTHR11802">
    <property type="entry name" value="SERINE PROTEASE FAMILY S10 SERINE CARBOXYPEPTIDASE"/>
    <property type="match status" value="1"/>
</dbReference>
<keyword evidence="5" id="KW-0378">Hydrolase</keyword>
<evidence type="ECO:0000256" key="2">
    <source>
        <dbReference type="ARBA" id="ARBA00022645"/>
    </source>
</evidence>
<comment type="caution">
    <text evidence="8">The sequence shown here is derived from an EMBL/GenBank/DDBJ whole genome shotgun (WGS) entry which is preliminary data.</text>
</comment>
<accession>A0AAV4EB25</accession>
<organism evidence="8 9">
    <name type="scientific">Elysia marginata</name>
    <dbReference type="NCBI Taxonomy" id="1093978"/>
    <lineage>
        <taxon>Eukaryota</taxon>
        <taxon>Metazoa</taxon>
        <taxon>Spiralia</taxon>
        <taxon>Lophotrochozoa</taxon>
        <taxon>Mollusca</taxon>
        <taxon>Gastropoda</taxon>
        <taxon>Heterobranchia</taxon>
        <taxon>Euthyneura</taxon>
        <taxon>Panpulmonata</taxon>
        <taxon>Sacoglossa</taxon>
        <taxon>Placobranchoidea</taxon>
        <taxon>Plakobranchidae</taxon>
        <taxon>Elysia</taxon>
    </lineage>
</organism>
<dbReference type="PANTHER" id="PTHR11802:SF472">
    <property type="entry name" value="SERINE CARBOXYPEPTIDASE CPVL-RELATED"/>
    <property type="match status" value="1"/>
</dbReference>
<proteinExistence type="inferred from homology"/>
<feature type="chain" id="PRO_5043595906" evidence="7">
    <location>
        <begin position="26"/>
        <end position="482"/>
    </location>
</feature>
<sequence length="482" mass="53722">MGKSMVALWVDMMVAMVTVSVTCQAYPSDEPLHLSPYIARGELETARNLSKVTDICDPETRSDCDVTIPESHAGFLTVDESLGKHTFFWYFPSQENPDAPVVIWLNGGPGITSMLGLFWENGPLQPRRRDDSATSSPLRPEDRFYPGEFEFRNGSWSGPFSMLYIDNPVGVGYSYQEREDPDEVVTQDVYSEDLYQFIEQFYQLFPDSYNKELYIGGQSYAGKYATAFAYRIHQGISRGESNLPLAGIYMGGPFFAPEIMVPAFIDYFYSLGAVSQSQVKAHKERTTALFQRYSAGLLPTNTTKYDVFSEIFTLGVPWGDNYVTKERPGYGVVKQIMVSRRVQQAVHAGNLSFAADDFTLGDNLGYDVLSSARDKLGALLDAGCYRVLVFGGDYDAITTPNAVEESVLATPWDGQAEYANATRWYWYWSSSERSVVGGLYSQAGHLCRVLVLGAGHQVPHDQLDASREMMKQFVESGCVGSD</sequence>
<dbReference type="Pfam" id="PF00450">
    <property type="entry name" value="Peptidase_S10"/>
    <property type="match status" value="1"/>
</dbReference>
<feature type="signal peptide" evidence="7">
    <location>
        <begin position="1"/>
        <end position="25"/>
    </location>
</feature>
<dbReference type="SUPFAM" id="SSF53474">
    <property type="entry name" value="alpha/beta-Hydrolases"/>
    <property type="match status" value="1"/>
</dbReference>